<feature type="chain" id="PRO_5024367546" evidence="1">
    <location>
        <begin position="22"/>
        <end position="301"/>
    </location>
</feature>
<evidence type="ECO:0000256" key="1">
    <source>
        <dbReference type="SAM" id="SignalP"/>
    </source>
</evidence>
<feature type="signal peptide" evidence="1">
    <location>
        <begin position="1"/>
        <end position="21"/>
    </location>
</feature>
<dbReference type="EMBL" id="VCBC01000012">
    <property type="protein sequence ID" value="TLU64194.1"/>
    <property type="molecule type" value="Genomic_DNA"/>
</dbReference>
<comment type="caution">
    <text evidence="2">The sequence shown here is derived from an EMBL/GenBank/DDBJ whole genome shotgun (WGS) entry which is preliminary data.</text>
</comment>
<evidence type="ECO:0000313" key="3">
    <source>
        <dbReference type="Proteomes" id="UP000307790"/>
    </source>
</evidence>
<dbReference type="AlphaFoldDB" id="A0A5R9IFB3"/>
<dbReference type="OrthoDB" id="5292716at2"/>
<proteinExistence type="predicted"/>
<protein>
    <submittedName>
        <fullName evidence="2">DUF481 domain-containing protein</fullName>
    </submittedName>
</protein>
<keyword evidence="3" id="KW-1185">Reference proteome</keyword>
<keyword evidence="1" id="KW-0732">Signal</keyword>
<dbReference type="Pfam" id="PF04338">
    <property type="entry name" value="DUF481"/>
    <property type="match status" value="1"/>
</dbReference>
<dbReference type="Proteomes" id="UP000307790">
    <property type="component" value="Unassembled WGS sequence"/>
</dbReference>
<reference evidence="2 3" key="1">
    <citation type="submission" date="2019-05" db="EMBL/GenBank/DDBJ databases">
        <title>Genome sequences of Thalassotalea litorea 1K03283.</title>
        <authorList>
            <person name="Zhang D."/>
        </authorList>
    </citation>
    <scope>NUCLEOTIDE SEQUENCE [LARGE SCALE GENOMIC DNA]</scope>
    <source>
        <strain evidence="2 3">MCCC 1K03283</strain>
    </source>
</reference>
<organism evidence="2 3">
    <name type="scientific">Thalassotalea litorea</name>
    <dbReference type="NCBI Taxonomy" id="2020715"/>
    <lineage>
        <taxon>Bacteria</taxon>
        <taxon>Pseudomonadati</taxon>
        <taxon>Pseudomonadota</taxon>
        <taxon>Gammaproteobacteria</taxon>
        <taxon>Alteromonadales</taxon>
        <taxon>Colwelliaceae</taxon>
        <taxon>Thalassotalea</taxon>
    </lineage>
</organism>
<accession>A0A5R9IFB3</accession>
<gene>
    <name evidence="2" type="ORF">FE810_12905</name>
</gene>
<sequence length="301" mass="34054">MAMNRIITLLGLSALSFSLLAAQDSENISEANEALVRTLYDEKELTCYNFTDEIPPEEYIALPECNNIPSSFTGAFEIGAFFKTDVRNSAFAKTGLDLDHERGKLRTNVRLDLFVRKTEQTDSDTQETDYETTDQKWSSTIQSNYTFERGGKNYGFGFGSYEDDRFNGFEYQSSIAAGWGRRWFEDDISYFDAEIGPGYKIDELSNPQPDEDKTQKAFIVRTAATYETRVFESIQFKQIVSAELAPKSGESSKYKSITAFSTQLIDALALKFAFTVDYNSKVQGNIQKTRTETSLTLVYSI</sequence>
<dbReference type="InterPro" id="IPR007433">
    <property type="entry name" value="DUF481"/>
</dbReference>
<name>A0A5R9IFB3_9GAMM</name>
<evidence type="ECO:0000313" key="2">
    <source>
        <dbReference type="EMBL" id="TLU64194.1"/>
    </source>
</evidence>